<dbReference type="EMBL" id="KE647095">
    <property type="protein sequence ID" value="EQB61760.1"/>
    <property type="molecule type" value="Genomic_DNA"/>
</dbReference>
<accession>T0ML72</accession>
<evidence type="ECO:0000313" key="3">
    <source>
        <dbReference type="Proteomes" id="UP000053780"/>
    </source>
</evidence>
<evidence type="ECO:0000313" key="2">
    <source>
        <dbReference type="EMBL" id="EQB61760.1"/>
    </source>
</evidence>
<evidence type="ECO:0000256" key="1">
    <source>
        <dbReference type="SAM" id="MobiDB-lite"/>
    </source>
</evidence>
<dbReference type="AlphaFoldDB" id="T0ML72"/>
<reference evidence="2 3" key="1">
    <citation type="journal article" date="2013" name="BMC Genomics">
        <title>Genome sequencing and comparative genomics of honey bee microsporidia, Nosema apis reveal novel insights into host-parasite interactions.</title>
        <authorList>
            <person name="Chen Yp."/>
            <person name="Pettis J.S."/>
            <person name="Zhao Y."/>
            <person name="Liu X."/>
            <person name="Tallon L.J."/>
            <person name="Sadzewicz L.D."/>
            <person name="Li R."/>
            <person name="Zheng H."/>
            <person name="Huang S."/>
            <person name="Zhang X."/>
            <person name="Hamilton M.C."/>
            <person name="Pernal S.F."/>
            <person name="Melathopoulos A.P."/>
            <person name="Yan X."/>
            <person name="Evans J.D."/>
        </authorList>
    </citation>
    <scope>NUCLEOTIDE SEQUENCE [LARGE SCALE GENOMIC DNA]</scope>
    <source>
        <strain evidence="2 3">BRL 01</strain>
    </source>
</reference>
<sequence>MSFDSQSEQIINLKYVEAISCKEIFDCIDKIVNFKNNVKFKNNPIFIYDKGENNNYFKMKKFSGNTFNRCFYNMDINRYYRFLVRYFTMKLGRIKFKDLEYIKTAKEEITAICPGAIVEYKWIDPNYNKNDENVLEQIFNEFKNDIPKEWIHFVPDYILSSKNDFNYSENKALYCNFIPTLQKPLTLNEGFSNEKDNISEHDKEIYLENNTKKIVKTEIIGYFTESNNNKKENTLNMNTINIGKNLSDVKNYELDIKTDDIKNNILTKQKYNVSNNNENLNTNSIDLIVDQENFNIDKENNLLIDLNYNNENHYVKEKINVSNVDTDIEKINSNNEKNVKNKDVSTDFNDIKEDVNLIYLNSEENFDPFYLGSDNINERFDEKNNKVDDFDTKNININTDEENNNSNNLISDNINSNTDEENNNSNNLNSDDINSNTDEENNNSNNLISDNINSNTDEENNNSNNLISDNININTDEENNNSNNLNSDDINSNTDEENNNSNNLISDNINSNTDEENNNSNNLSSDDINSNTDEENNNSNNLSSDDINSNTDEENNNSNNLSSDDININIDYLDNNFKMVNDSFNYLNLDIEKENLNITDKNQININDFDKSNFSKNETIHLTEKLINNSFETDSSFFSENLIFKDNLTDLNPTNKLVLNKTTVLMTEAFVFLILGGFVF</sequence>
<name>T0ML72_9MICR</name>
<dbReference type="Proteomes" id="UP000053780">
    <property type="component" value="Unassembled WGS sequence"/>
</dbReference>
<keyword evidence="3" id="KW-1185">Reference proteome</keyword>
<protein>
    <submittedName>
        <fullName evidence="2">Uncharacterized protein</fullName>
    </submittedName>
</protein>
<organism evidence="2 3">
    <name type="scientific">Vairimorpha apis BRL 01</name>
    <dbReference type="NCBI Taxonomy" id="1037528"/>
    <lineage>
        <taxon>Eukaryota</taxon>
        <taxon>Fungi</taxon>
        <taxon>Fungi incertae sedis</taxon>
        <taxon>Microsporidia</taxon>
        <taxon>Nosematidae</taxon>
        <taxon>Vairimorpha</taxon>
    </lineage>
</organism>
<dbReference type="HOGENOM" id="CLU_404432_0_0_1"/>
<gene>
    <name evidence="2" type="ORF">NAPIS_ORF00659</name>
</gene>
<feature type="region of interest" description="Disordered" evidence="1">
    <location>
        <begin position="396"/>
        <end position="565"/>
    </location>
</feature>
<dbReference type="VEuPathDB" id="MicrosporidiaDB:NAPIS_ORF00659"/>
<proteinExistence type="predicted"/>